<reference evidence="3" key="2">
    <citation type="submission" date="2023-06" db="EMBL/GenBank/DDBJ databases">
        <authorList>
            <consortium name="Lawrence Berkeley National Laboratory"/>
            <person name="Haridas S."/>
            <person name="Hensen N."/>
            <person name="Bonometti L."/>
            <person name="Westerberg I."/>
            <person name="Brannstrom I.O."/>
            <person name="Guillou S."/>
            <person name="Cros-Aarteil S."/>
            <person name="Calhoun S."/>
            <person name="Kuo A."/>
            <person name="Mondo S."/>
            <person name="Pangilinan J."/>
            <person name="Riley R."/>
            <person name="Labutti K."/>
            <person name="Andreopoulos B."/>
            <person name="Lipzen A."/>
            <person name="Chen C."/>
            <person name="Yanf M."/>
            <person name="Daum C."/>
            <person name="Ng V."/>
            <person name="Clum A."/>
            <person name="Steindorff A."/>
            <person name="Ohm R."/>
            <person name="Martin F."/>
            <person name="Silar P."/>
            <person name="Natvig D."/>
            <person name="Lalanne C."/>
            <person name="Gautier V."/>
            <person name="Ament-Velasquez S.L."/>
            <person name="Kruys A."/>
            <person name="Hutchinson M.I."/>
            <person name="Powell A.J."/>
            <person name="Barry K."/>
            <person name="Miller A.N."/>
            <person name="Grigoriev I.V."/>
            <person name="Debuchy R."/>
            <person name="Gladieux P."/>
            <person name="Thoren M.H."/>
            <person name="Johannesson H."/>
        </authorList>
    </citation>
    <scope>NUCLEOTIDE SEQUENCE</scope>
    <source>
        <strain evidence="3">CBS 958.72</strain>
    </source>
</reference>
<feature type="domain" description="Heterokaryon incompatibility" evidence="2">
    <location>
        <begin position="236"/>
        <end position="395"/>
    </location>
</feature>
<dbReference type="PANTHER" id="PTHR33112:SF10">
    <property type="entry name" value="TOL"/>
    <property type="match status" value="1"/>
</dbReference>
<accession>A0AAE0KHR1</accession>
<evidence type="ECO:0000313" key="4">
    <source>
        <dbReference type="Proteomes" id="UP001287356"/>
    </source>
</evidence>
<keyword evidence="4" id="KW-1185">Reference proteome</keyword>
<evidence type="ECO:0000259" key="2">
    <source>
        <dbReference type="Pfam" id="PF06985"/>
    </source>
</evidence>
<dbReference type="Proteomes" id="UP001287356">
    <property type="component" value="Unassembled WGS sequence"/>
</dbReference>
<dbReference type="Pfam" id="PF06985">
    <property type="entry name" value="HET"/>
    <property type="match status" value="1"/>
</dbReference>
<reference evidence="3" key="1">
    <citation type="journal article" date="2023" name="Mol. Phylogenet. Evol.">
        <title>Genome-scale phylogeny and comparative genomics of the fungal order Sordariales.</title>
        <authorList>
            <person name="Hensen N."/>
            <person name="Bonometti L."/>
            <person name="Westerberg I."/>
            <person name="Brannstrom I.O."/>
            <person name="Guillou S."/>
            <person name="Cros-Aarteil S."/>
            <person name="Calhoun S."/>
            <person name="Haridas S."/>
            <person name="Kuo A."/>
            <person name="Mondo S."/>
            <person name="Pangilinan J."/>
            <person name="Riley R."/>
            <person name="LaButti K."/>
            <person name="Andreopoulos B."/>
            <person name="Lipzen A."/>
            <person name="Chen C."/>
            <person name="Yan M."/>
            <person name="Daum C."/>
            <person name="Ng V."/>
            <person name="Clum A."/>
            <person name="Steindorff A."/>
            <person name="Ohm R.A."/>
            <person name="Martin F."/>
            <person name="Silar P."/>
            <person name="Natvig D.O."/>
            <person name="Lalanne C."/>
            <person name="Gautier V."/>
            <person name="Ament-Velasquez S.L."/>
            <person name="Kruys A."/>
            <person name="Hutchinson M.I."/>
            <person name="Powell A.J."/>
            <person name="Barry K."/>
            <person name="Miller A.N."/>
            <person name="Grigoriev I.V."/>
            <person name="Debuchy R."/>
            <person name="Gladieux P."/>
            <person name="Hiltunen Thoren M."/>
            <person name="Johannesson H."/>
        </authorList>
    </citation>
    <scope>NUCLEOTIDE SEQUENCE</scope>
    <source>
        <strain evidence="3">CBS 958.72</strain>
    </source>
</reference>
<dbReference type="AlphaFoldDB" id="A0AAE0KHR1"/>
<evidence type="ECO:0000313" key="3">
    <source>
        <dbReference type="EMBL" id="KAK3376387.1"/>
    </source>
</evidence>
<proteinExistence type="predicted"/>
<comment type="caution">
    <text evidence="3">The sequence shown here is derived from an EMBL/GenBank/DDBJ whole genome shotgun (WGS) entry which is preliminary data.</text>
</comment>
<dbReference type="InterPro" id="IPR010730">
    <property type="entry name" value="HET"/>
</dbReference>
<organism evidence="3 4">
    <name type="scientific">Lasiosphaeria ovina</name>
    <dbReference type="NCBI Taxonomy" id="92902"/>
    <lineage>
        <taxon>Eukaryota</taxon>
        <taxon>Fungi</taxon>
        <taxon>Dikarya</taxon>
        <taxon>Ascomycota</taxon>
        <taxon>Pezizomycotina</taxon>
        <taxon>Sordariomycetes</taxon>
        <taxon>Sordariomycetidae</taxon>
        <taxon>Sordariales</taxon>
        <taxon>Lasiosphaeriaceae</taxon>
        <taxon>Lasiosphaeria</taxon>
    </lineage>
</organism>
<protein>
    <submittedName>
        <fullName evidence="3">Heterokaryon incompatibility protein-domain-containing protein</fullName>
    </submittedName>
</protein>
<sequence length="797" mass="89193">MSLCERCRQILEGIEITVGSPTPALGHHRSVLDYLAAVDSRCYICWKAYRGLGANLQGHLRRLEARLRRLQLDGNVATTWFSLIIFSSVRQPTGRMLSVWVRVLEDYALAVCSDGLLDHGWTADDAKALHAEIEAASNTQDYIQTVLLCIEDERAKQSVEQRLPTNRRTDAPETFELIQQWLRDCLAHHTACNGVEGRDDWRPTRLLEIGEVDGEGRVLSCRLVDGRDAARDSRGYVTLSHRWGTKHLLTLTADNLPSFQTGLPLESLSRTFIDSMLVARRLGIRHIWIDSLCIVQSGDGGRDWLHESAQMHLVYRSAFCNIMADSATASHEGLFFDRDLRLFDQLFVEIAVVETSPSPSHNAPVRKRFASVEQGLWGNHVSRSPLNRRCWVLQERLLSRRNLHFCAREVFWECRELAYYESAPDRDARAPLSAHLAVPDDQMHLKTLQPRAPVGSFPSPSPAEGDGNRGGMQNYMAWEDIVQTYSRGELTKASDKLVALGGIARHMKAVLGGDDVYVAGLWLRRIAAEVLWMRLDPRHWADWRLPPHETPAADAGAIQSDAGYGCYQAPSFSWASVNNPHHGVMPGNPLSRGILVDARCVRLRPPEAAAGAVSRDGPRCWEDEPITEDIFGPLSAPPVELKVVGRVVPARLVPVPALDDADNGDRSVLRLQPLGCDQPAAHQQDGSSPVVMVCLDRAIPRAEAAAFCEKTYYFVPWEDDRPDDSTATGLHAASVVRFRCVVLELVDAEMARFRRIGLFIKTRSMSDDVYLRSWGRDRDVPSWGYDEATGEHTIYIL</sequence>
<feature type="region of interest" description="Disordered" evidence="1">
    <location>
        <begin position="450"/>
        <end position="470"/>
    </location>
</feature>
<gene>
    <name evidence="3" type="ORF">B0T24DRAFT_718751</name>
</gene>
<dbReference type="EMBL" id="JAULSN010000003">
    <property type="protein sequence ID" value="KAK3376387.1"/>
    <property type="molecule type" value="Genomic_DNA"/>
</dbReference>
<name>A0AAE0KHR1_9PEZI</name>
<evidence type="ECO:0000256" key="1">
    <source>
        <dbReference type="SAM" id="MobiDB-lite"/>
    </source>
</evidence>
<dbReference type="PANTHER" id="PTHR33112">
    <property type="entry name" value="DOMAIN PROTEIN, PUTATIVE-RELATED"/>
    <property type="match status" value="1"/>
</dbReference>